<dbReference type="Proteomes" id="UP001430919">
    <property type="component" value="Unassembled WGS sequence"/>
</dbReference>
<dbReference type="InterPro" id="IPR025380">
    <property type="entry name" value="DUF4369"/>
</dbReference>
<evidence type="ECO:0000256" key="6">
    <source>
        <dbReference type="SAM" id="SignalP"/>
    </source>
</evidence>
<name>A0ABS8MWV3_9FLAO</name>
<dbReference type="Gene3D" id="3.40.30.10">
    <property type="entry name" value="Glutaredoxin"/>
    <property type="match status" value="1"/>
</dbReference>
<accession>A0ABS8MWV3</accession>
<comment type="subcellular location">
    <subcellularLocation>
        <location evidence="1">Cell envelope</location>
    </subcellularLocation>
</comment>
<comment type="caution">
    <text evidence="8">The sequence shown here is derived from an EMBL/GenBank/DDBJ whole genome shotgun (WGS) entry which is preliminary data.</text>
</comment>
<dbReference type="Pfam" id="PF14289">
    <property type="entry name" value="DUF4369"/>
    <property type="match status" value="1"/>
</dbReference>
<keyword evidence="4" id="KW-0676">Redox-active center</keyword>
<dbReference type="EMBL" id="JAJJMO010000001">
    <property type="protein sequence ID" value="MCC9073259.1"/>
    <property type="molecule type" value="Genomic_DNA"/>
</dbReference>
<gene>
    <name evidence="8" type="ORF">LNQ49_16905</name>
</gene>
<keyword evidence="2" id="KW-0201">Cytochrome c-type biogenesis</keyword>
<evidence type="ECO:0000256" key="5">
    <source>
        <dbReference type="SAM" id="Coils"/>
    </source>
</evidence>
<proteinExistence type="predicted"/>
<evidence type="ECO:0000256" key="2">
    <source>
        <dbReference type="ARBA" id="ARBA00022748"/>
    </source>
</evidence>
<dbReference type="InterPro" id="IPR013766">
    <property type="entry name" value="Thioredoxin_domain"/>
</dbReference>
<dbReference type="InterPro" id="IPR017937">
    <property type="entry name" value="Thioredoxin_CS"/>
</dbReference>
<keyword evidence="5" id="KW-0175">Coiled coil</keyword>
<reference evidence="8" key="1">
    <citation type="submission" date="2021-11" db="EMBL/GenBank/DDBJ databases">
        <title>Description of novel Flavobacterium species.</title>
        <authorList>
            <person name="Saticioglu I.B."/>
            <person name="Ay H."/>
            <person name="Altun S."/>
            <person name="Duman M."/>
        </authorList>
    </citation>
    <scope>NUCLEOTIDE SEQUENCE</scope>
    <source>
        <strain evidence="8">F-65</strain>
    </source>
</reference>
<evidence type="ECO:0000256" key="3">
    <source>
        <dbReference type="ARBA" id="ARBA00023157"/>
    </source>
</evidence>
<keyword evidence="9" id="KW-1185">Reference proteome</keyword>
<feature type="coiled-coil region" evidence="5">
    <location>
        <begin position="158"/>
        <end position="185"/>
    </location>
</feature>
<dbReference type="Pfam" id="PF13905">
    <property type="entry name" value="Thioredoxin_8"/>
    <property type="match status" value="1"/>
</dbReference>
<feature type="chain" id="PRO_5046701518" evidence="6">
    <location>
        <begin position="21"/>
        <end position="395"/>
    </location>
</feature>
<dbReference type="PANTHER" id="PTHR42852">
    <property type="entry name" value="THIOL:DISULFIDE INTERCHANGE PROTEIN DSBE"/>
    <property type="match status" value="1"/>
</dbReference>
<dbReference type="PANTHER" id="PTHR42852:SF6">
    <property type="entry name" value="THIOL:DISULFIDE INTERCHANGE PROTEIN DSBE"/>
    <property type="match status" value="1"/>
</dbReference>
<keyword evidence="3" id="KW-1015">Disulfide bond</keyword>
<evidence type="ECO:0000256" key="1">
    <source>
        <dbReference type="ARBA" id="ARBA00004196"/>
    </source>
</evidence>
<dbReference type="InterPro" id="IPR012336">
    <property type="entry name" value="Thioredoxin-like_fold"/>
</dbReference>
<dbReference type="InterPro" id="IPR036249">
    <property type="entry name" value="Thioredoxin-like_sf"/>
</dbReference>
<dbReference type="PROSITE" id="PS51352">
    <property type="entry name" value="THIOREDOXIN_2"/>
    <property type="match status" value="1"/>
</dbReference>
<dbReference type="PROSITE" id="PS00194">
    <property type="entry name" value="THIOREDOXIN_1"/>
    <property type="match status" value="1"/>
</dbReference>
<evidence type="ECO:0000313" key="9">
    <source>
        <dbReference type="Proteomes" id="UP001430919"/>
    </source>
</evidence>
<evidence type="ECO:0000259" key="7">
    <source>
        <dbReference type="PROSITE" id="PS51352"/>
    </source>
</evidence>
<sequence>MKLKLSIFFLVLPFIMVAQHNFVLNGVCSKNANKKKIYLTYKVNGKSITKSSEIYNNKFVFKGEIDFPVKAIICTHPNFYMTKLNSMTFYLEPRIINIKLDFDDLSTIIINDSKTNGEFYALQNTTEKQKNHKKIDSIKELSKLYSIKMIETSDNSLKNKFQKSLDSLDQQLDKLVDQNKTISKQLDFEFIKKNPNSFLAPDLLDRILAEEDNQIPYDTIKKLYDKLGLEVKKSYSGKQLAEKLNYFKNSRIGSLAPDFKVNDMNANLLQLNSYKNNKYVLLDFWASWCGPCREDFPFLKEMYSKYQDKGFEIISVTKDEKLDLWRATIQKENVEKWKHFSIKENKSTIENTYAVTGIPVKILIDKDGNIIGRWIGSSVEIKAEIENMITEIFHN</sequence>
<dbReference type="CDD" id="cd02966">
    <property type="entry name" value="TlpA_like_family"/>
    <property type="match status" value="1"/>
</dbReference>
<evidence type="ECO:0000256" key="4">
    <source>
        <dbReference type="ARBA" id="ARBA00023284"/>
    </source>
</evidence>
<evidence type="ECO:0000313" key="8">
    <source>
        <dbReference type="EMBL" id="MCC9073259.1"/>
    </source>
</evidence>
<keyword evidence="6" id="KW-0732">Signal</keyword>
<dbReference type="InterPro" id="IPR050553">
    <property type="entry name" value="Thioredoxin_ResA/DsbE_sf"/>
</dbReference>
<organism evidence="8 9">
    <name type="scientific">Flavobacterium pisciphilum</name>
    <dbReference type="NCBI Taxonomy" id="2893755"/>
    <lineage>
        <taxon>Bacteria</taxon>
        <taxon>Pseudomonadati</taxon>
        <taxon>Bacteroidota</taxon>
        <taxon>Flavobacteriia</taxon>
        <taxon>Flavobacteriales</taxon>
        <taxon>Flavobacteriaceae</taxon>
        <taxon>Flavobacterium</taxon>
    </lineage>
</organism>
<protein>
    <submittedName>
        <fullName evidence="8">AhpC/TSA family protein</fullName>
    </submittedName>
</protein>
<dbReference type="SUPFAM" id="SSF52833">
    <property type="entry name" value="Thioredoxin-like"/>
    <property type="match status" value="1"/>
</dbReference>
<feature type="domain" description="Thioredoxin" evidence="7">
    <location>
        <begin position="250"/>
        <end position="394"/>
    </location>
</feature>
<dbReference type="RefSeq" id="WP_229990196.1">
    <property type="nucleotide sequence ID" value="NZ_JAJJMO010000001.1"/>
</dbReference>
<feature type="signal peptide" evidence="6">
    <location>
        <begin position="1"/>
        <end position="20"/>
    </location>
</feature>